<organism evidence="1">
    <name type="scientific">bioreactor metagenome</name>
    <dbReference type="NCBI Taxonomy" id="1076179"/>
    <lineage>
        <taxon>unclassified sequences</taxon>
        <taxon>metagenomes</taxon>
        <taxon>ecological metagenomes</taxon>
    </lineage>
</organism>
<comment type="caution">
    <text evidence="1">The sequence shown here is derived from an EMBL/GenBank/DDBJ whole genome shotgun (WGS) entry which is preliminary data.</text>
</comment>
<evidence type="ECO:0000313" key="1">
    <source>
        <dbReference type="EMBL" id="MPM70283.1"/>
    </source>
</evidence>
<sequence length="136" mass="14889">MPAPVAPLGRQILLAIAPMAIADRHADAGIRVHHLLGRDHFQLVGIGVQPKPLGRGGDDRVIALDQLKRPVRRIGQWAVRPHACGQQIGRHGAALRAIGCKRRLALPMRVAARQRRVLGEIHTETPSFLNRSRNTG</sequence>
<proteinExistence type="predicted"/>
<protein>
    <submittedName>
        <fullName evidence="1">Uncharacterized protein</fullName>
    </submittedName>
</protein>
<gene>
    <name evidence="1" type="ORF">SDC9_117238</name>
</gene>
<dbReference type="EMBL" id="VSSQ01023387">
    <property type="protein sequence ID" value="MPM70283.1"/>
    <property type="molecule type" value="Genomic_DNA"/>
</dbReference>
<reference evidence="1" key="1">
    <citation type="submission" date="2019-08" db="EMBL/GenBank/DDBJ databases">
        <authorList>
            <person name="Kucharzyk K."/>
            <person name="Murdoch R.W."/>
            <person name="Higgins S."/>
            <person name="Loffler F."/>
        </authorList>
    </citation>
    <scope>NUCLEOTIDE SEQUENCE</scope>
</reference>
<dbReference type="AlphaFoldDB" id="A0A645C4K6"/>
<name>A0A645C4K6_9ZZZZ</name>
<accession>A0A645C4K6</accession>